<evidence type="ECO:0000256" key="2">
    <source>
        <dbReference type="ARBA" id="ARBA00006040"/>
    </source>
</evidence>
<gene>
    <name evidence="12" type="ORF">MNBD_GAMMA08-1681</name>
</gene>
<evidence type="ECO:0000259" key="11">
    <source>
        <dbReference type="Pfam" id="PF19310"/>
    </source>
</evidence>
<dbReference type="AlphaFoldDB" id="A0A3B0XPF0"/>
<name>A0A3B0XPF0_9ZZZZ</name>
<comment type="cofactor">
    <cofactor evidence="1">
        <name>Zn(2+)</name>
        <dbReference type="ChEBI" id="CHEBI:29105"/>
    </cofactor>
</comment>
<dbReference type="GO" id="GO:0004222">
    <property type="term" value="F:metalloendopeptidase activity"/>
    <property type="evidence" value="ECO:0007669"/>
    <property type="project" value="UniProtKB-EC"/>
</dbReference>
<dbReference type="PANTHER" id="PTHR11804">
    <property type="entry name" value="PROTEASE M3 THIMET OLIGOPEPTIDASE-RELATED"/>
    <property type="match status" value="1"/>
</dbReference>
<dbReference type="GO" id="GO:0006508">
    <property type="term" value="P:proteolysis"/>
    <property type="evidence" value="ECO:0007669"/>
    <property type="project" value="UniProtKB-KW"/>
</dbReference>
<organism evidence="12">
    <name type="scientific">hydrothermal vent metagenome</name>
    <dbReference type="NCBI Taxonomy" id="652676"/>
    <lineage>
        <taxon>unclassified sequences</taxon>
        <taxon>metagenomes</taxon>
        <taxon>ecological metagenomes</taxon>
    </lineage>
</organism>
<reference evidence="12" key="1">
    <citation type="submission" date="2018-06" db="EMBL/GenBank/DDBJ databases">
        <authorList>
            <person name="Zhirakovskaya E."/>
        </authorList>
    </citation>
    <scope>NUCLEOTIDE SEQUENCE</scope>
</reference>
<dbReference type="InterPro" id="IPR034005">
    <property type="entry name" value="M3A_DCP"/>
</dbReference>
<dbReference type="Gene3D" id="1.20.1050.40">
    <property type="entry name" value="Endopeptidase. Chain P, domain 1"/>
    <property type="match status" value="1"/>
</dbReference>
<dbReference type="FunFam" id="3.40.390.10:FF:000009">
    <property type="entry name" value="Oligopeptidase A"/>
    <property type="match status" value="1"/>
</dbReference>
<dbReference type="EC" id="3.4.24.70" evidence="9"/>
<dbReference type="InterPro" id="IPR045666">
    <property type="entry name" value="OpdA_N"/>
</dbReference>
<evidence type="ECO:0000256" key="5">
    <source>
        <dbReference type="ARBA" id="ARBA00022801"/>
    </source>
</evidence>
<evidence type="ECO:0000256" key="9">
    <source>
        <dbReference type="ARBA" id="ARBA00026100"/>
    </source>
</evidence>
<keyword evidence="7" id="KW-0482">Metalloprotease</keyword>
<evidence type="ECO:0000256" key="3">
    <source>
        <dbReference type="ARBA" id="ARBA00022670"/>
    </source>
</evidence>
<evidence type="ECO:0000256" key="8">
    <source>
        <dbReference type="ARBA" id="ARBA00024603"/>
    </source>
</evidence>
<evidence type="ECO:0000259" key="10">
    <source>
        <dbReference type="Pfam" id="PF01432"/>
    </source>
</evidence>
<dbReference type="Pfam" id="PF19310">
    <property type="entry name" value="TOP_N"/>
    <property type="match status" value="1"/>
</dbReference>
<keyword evidence="3" id="KW-0645">Protease</keyword>
<dbReference type="Gene3D" id="3.40.390.10">
    <property type="entry name" value="Collagenase (Catalytic Domain)"/>
    <property type="match status" value="1"/>
</dbReference>
<evidence type="ECO:0000256" key="7">
    <source>
        <dbReference type="ARBA" id="ARBA00023049"/>
    </source>
</evidence>
<keyword evidence="6" id="KW-0862">Zinc</keyword>
<dbReference type="InterPro" id="IPR024080">
    <property type="entry name" value="Neurolysin/TOP_N"/>
</dbReference>
<accession>A0A3B0XPF0</accession>
<dbReference type="InterPro" id="IPR024079">
    <property type="entry name" value="MetalloPept_cat_dom_sf"/>
</dbReference>
<evidence type="ECO:0000313" key="12">
    <source>
        <dbReference type="EMBL" id="VAW65983.1"/>
    </source>
</evidence>
<dbReference type="InterPro" id="IPR045090">
    <property type="entry name" value="Pept_M3A_M3B"/>
</dbReference>
<protein>
    <recommendedName>
        <fullName evidence="9">oligopeptidase A</fullName>
        <ecNumber evidence="9">3.4.24.70</ecNumber>
    </recommendedName>
</protein>
<comment type="similarity">
    <text evidence="2">Belongs to the peptidase M3 family.</text>
</comment>
<sequence>MKNTLLDISPLPKFTQIKTDEIESTINKIITENKNELDNFLKTKDKNDWQKLINQLEKIDNRLSRAWSPVSHLNSVMNTDDLRKAHDACLPKLSTYSTEQSQNIDIYNVYKNIKNSEVFNELDKANEKIIDNALLNFKLNGVALSDEKKNKFKEIKSKLSSLKSKFEQNVMDATQAFKIHIEDKDQLLGLPDYVKDMAQQAAKEEDVKGWLFTLDAPSYISVMTYSEIRKFREEMYIAYSSRASNKGPNAGEFDNTNIMQEILKFRKELANILDFKNYAEISIADKMAEETKDVLNFLNQLVEKSKPQAEKEFNTLKKFAKKECDIITLQAWDIMYVSEKLKQTEYGISEEELKPYFPAPKVINGLFEIVKRLYAIDIKQIDNVNVWHKDVTFYEIKDKEGNVRGQFYLDLYARNKKRGGAWMDECVSRMKCGDEIQIPVAYLTCNLTAPVGNKPALLTHNEVTTLFHEFGHGLQHMLTQVNPLFVSGISGVEWDAVELPSQFMENWCWQKESLELISAHVDSGEPLPEKLYKKLIKAKNFQSAMIMVRQLEFALFDFRLHIEFGTDEFNTIQSLLNEVRQKVAVIIPPEVNQFQHGFSHIFAGGYAAGYYSYKWAEVLSADAFSKFEEKGIFDSETGNEFLTCILETGGSEKAMDLFTRFRGREPNTDALLKHSGLV</sequence>
<evidence type="ECO:0000256" key="4">
    <source>
        <dbReference type="ARBA" id="ARBA00022723"/>
    </source>
</evidence>
<dbReference type="GO" id="GO:0046872">
    <property type="term" value="F:metal ion binding"/>
    <property type="evidence" value="ECO:0007669"/>
    <property type="project" value="UniProtKB-KW"/>
</dbReference>
<dbReference type="GO" id="GO:0006518">
    <property type="term" value="P:peptide metabolic process"/>
    <property type="evidence" value="ECO:0007669"/>
    <property type="project" value="TreeGrafter"/>
</dbReference>
<proteinExistence type="inferred from homology"/>
<dbReference type="InterPro" id="IPR024077">
    <property type="entry name" value="Neurolysin/TOP_dom2"/>
</dbReference>
<dbReference type="Pfam" id="PF01432">
    <property type="entry name" value="Peptidase_M3"/>
    <property type="match status" value="1"/>
</dbReference>
<dbReference type="EMBL" id="UOFH01000335">
    <property type="protein sequence ID" value="VAW65983.1"/>
    <property type="molecule type" value="Genomic_DNA"/>
</dbReference>
<feature type="domain" description="Peptidase M3A/M3B catalytic" evidence="10">
    <location>
        <begin position="222"/>
        <end position="676"/>
    </location>
</feature>
<feature type="domain" description="Oligopeptidase A N-terminal" evidence="11">
    <location>
        <begin position="26"/>
        <end position="149"/>
    </location>
</feature>
<evidence type="ECO:0000256" key="1">
    <source>
        <dbReference type="ARBA" id="ARBA00001947"/>
    </source>
</evidence>
<dbReference type="InterPro" id="IPR001567">
    <property type="entry name" value="Pept_M3A_M3B_dom"/>
</dbReference>
<dbReference type="Gene3D" id="1.10.1370.10">
    <property type="entry name" value="Neurolysin, domain 3"/>
    <property type="match status" value="1"/>
</dbReference>
<evidence type="ECO:0000256" key="6">
    <source>
        <dbReference type="ARBA" id="ARBA00022833"/>
    </source>
</evidence>
<keyword evidence="5 12" id="KW-0378">Hydrolase</keyword>
<dbReference type="GO" id="GO:0005829">
    <property type="term" value="C:cytosol"/>
    <property type="evidence" value="ECO:0007669"/>
    <property type="project" value="UniProtKB-ARBA"/>
</dbReference>
<dbReference type="CDD" id="cd06456">
    <property type="entry name" value="M3A_DCP"/>
    <property type="match status" value="1"/>
</dbReference>
<comment type="catalytic activity">
    <reaction evidence="8">
        <text>Hydrolysis of oligopeptides, with broad specificity. Gly or Ala commonly occur as P1 or P1' residues, but more distant residues are also important, as is shown by the fact that Z-Gly-Pro-Gly-|-Gly-Pro-Ala is cleaved, but not Z-(Gly)(5).</text>
        <dbReference type="EC" id="3.4.24.70"/>
    </reaction>
</comment>
<dbReference type="PANTHER" id="PTHR11804:SF84">
    <property type="entry name" value="SACCHAROLYSIN"/>
    <property type="match status" value="1"/>
</dbReference>
<dbReference type="SUPFAM" id="SSF55486">
    <property type="entry name" value="Metalloproteases ('zincins'), catalytic domain"/>
    <property type="match status" value="1"/>
</dbReference>
<keyword evidence="4" id="KW-0479">Metal-binding</keyword>